<gene>
    <name evidence="1" type="ORF">NQ318_023114</name>
</gene>
<evidence type="ECO:0000313" key="1">
    <source>
        <dbReference type="EMBL" id="KAJ8941757.1"/>
    </source>
</evidence>
<name>A0AAV8XRS2_9CUCU</name>
<proteinExistence type="predicted"/>
<reference evidence="1" key="1">
    <citation type="journal article" date="2023" name="Insect Mol. Biol.">
        <title>Genome sequencing provides insights into the evolution of gene families encoding plant cell wall-degrading enzymes in longhorned beetles.</title>
        <authorList>
            <person name="Shin N.R."/>
            <person name="Okamura Y."/>
            <person name="Kirsch R."/>
            <person name="Pauchet Y."/>
        </authorList>
    </citation>
    <scope>NUCLEOTIDE SEQUENCE</scope>
    <source>
        <strain evidence="1">AMC_N1</strain>
    </source>
</reference>
<evidence type="ECO:0000313" key="2">
    <source>
        <dbReference type="Proteomes" id="UP001162162"/>
    </source>
</evidence>
<sequence>RYSTRQKRVLCFRTQYCEIVTVGFEIPENMGDTRSDPENVSDDEFEVEPDIIQDPPNALKCLQHFAYYLVENIELNLSLCLNLLEEREVPSKSNSIHATLVSKSLSILPKIGSAVETVVTKGETFVLQKIDKKIRKL</sequence>
<organism evidence="1 2">
    <name type="scientific">Aromia moschata</name>
    <dbReference type="NCBI Taxonomy" id="1265417"/>
    <lineage>
        <taxon>Eukaryota</taxon>
        <taxon>Metazoa</taxon>
        <taxon>Ecdysozoa</taxon>
        <taxon>Arthropoda</taxon>
        <taxon>Hexapoda</taxon>
        <taxon>Insecta</taxon>
        <taxon>Pterygota</taxon>
        <taxon>Neoptera</taxon>
        <taxon>Endopterygota</taxon>
        <taxon>Coleoptera</taxon>
        <taxon>Polyphaga</taxon>
        <taxon>Cucujiformia</taxon>
        <taxon>Chrysomeloidea</taxon>
        <taxon>Cerambycidae</taxon>
        <taxon>Cerambycinae</taxon>
        <taxon>Callichromatini</taxon>
        <taxon>Aromia</taxon>
    </lineage>
</organism>
<dbReference type="Proteomes" id="UP001162162">
    <property type="component" value="Unassembled WGS sequence"/>
</dbReference>
<dbReference type="AlphaFoldDB" id="A0AAV8XRS2"/>
<dbReference type="EMBL" id="JAPWTK010000355">
    <property type="protein sequence ID" value="KAJ8941757.1"/>
    <property type="molecule type" value="Genomic_DNA"/>
</dbReference>
<keyword evidence="2" id="KW-1185">Reference proteome</keyword>
<comment type="caution">
    <text evidence="1">The sequence shown here is derived from an EMBL/GenBank/DDBJ whole genome shotgun (WGS) entry which is preliminary data.</text>
</comment>
<protein>
    <submittedName>
        <fullName evidence="1">Uncharacterized protein</fullName>
    </submittedName>
</protein>
<accession>A0AAV8XRS2</accession>
<feature type="non-terminal residue" evidence="1">
    <location>
        <position position="1"/>
    </location>
</feature>